<feature type="site" description="Transition state stabilizer" evidence="5">
    <location>
        <position position="71"/>
    </location>
</feature>
<dbReference type="PANTHER" id="PTHR36984:SF1">
    <property type="entry name" value="CRISPR-ASSOCIATED ENDORIBONUCLEASE CAS6 1"/>
    <property type="match status" value="1"/>
</dbReference>
<feature type="domain" description="CRISPR associated protein Cas6 C-terminal" evidence="7">
    <location>
        <begin position="142"/>
        <end position="251"/>
    </location>
</feature>
<evidence type="ECO:0000256" key="4">
    <source>
        <dbReference type="PIRNR" id="PIRNR005054"/>
    </source>
</evidence>
<keyword evidence="2" id="KW-0694">RNA-binding</keyword>
<evidence type="ECO:0000256" key="6">
    <source>
        <dbReference type="PIRSR" id="PIRSR005054-50"/>
    </source>
</evidence>
<proteinExistence type="inferred from homology"/>
<dbReference type="PIRSF" id="PIRSF005054">
    <property type="entry name" value="PF1131"/>
    <property type="match status" value="1"/>
</dbReference>
<geneLocation type="plasmid" evidence="8 9">
    <name>pHB5018b</name>
</geneLocation>
<dbReference type="GO" id="GO:0003723">
    <property type="term" value="F:RNA binding"/>
    <property type="evidence" value="ECO:0007669"/>
    <property type="project" value="UniProtKB-KW"/>
</dbReference>
<dbReference type="AlphaFoldDB" id="A0A7R7TFF6"/>
<feature type="active site" description="Proton donor" evidence="6">
    <location>
        <position position="59"/>
    </location>
</feature>
<comment type="similarity">
    <text evidence="1 4">Belongs to the CRISPR-associated protein Cas6/Cse3/CasE family.</text>
</comment>
<dbReference type="Gene3D" id="3.30.70.1900">
    <property type="match status" value="1"/>
</dbReference>
<keyword evidence="8" id="KW-0614">Plasmid</keyword>
<evidence type="ECO:0000313" key="9">
    <source>
        <dbReference type="Proteomes" id="UP000596099"/>
    </source>
</evidence>
<evidence type="ECO:0000256" key="2">
    <source>
        <dbReference type="ARBA" id="ARBA00022884"/>
    </source>
</evidence>
<dbReference type="InterPro" id="IPR045747">
    <property type="entry name" value="CRISPR-assoc_prot_Cas6_N_sf"/>
</dbReference>
<dbReference type="Proteomes" id="UP000596099">
    <property type="component" value="Plasmid pHB5018b"/>
</dbReference>
<dbReference type="InterPro" id="IPR010156">
    <property type="entry name" value="CRISPR-assoc_prot_Cas6"/>
</dbReference>
<dbReference type="InterPro" id="IPR049435">
    <property type="entry name" value="Cas_Cas6_C"/>
</dbReference>
<dbReference type="Gene3D" id="3.30.70.1890">
    <property type="match status" value="1"/>
</dbReference>
<dbReference type="CDD" id="cd21140">
    <property type="entry name" value="Cas6_I-like"/>
    <property type="match status" value="1"/>
</dbReference>
<dbReference type="EMBL" id="AP024271">
    <property type="protein sequence ID" value="BCP67188.1"/>
    <property type="molecule type" value="Genomic_DNA"/>
</dbReference>
<accession>A0A7R7TFF6</accession>
<evidence type="ECO:0000259" key="7">
    <source>
        <dbReference type="Pfam" id="PF01881"/>
    </source>
</evidence>
<sequence>MVLGLRIGKCYNPDKMASLSGGRIRLRLYAEGRLPVTYREGLQAALYSALPSPLGERLHDEGLLGGRRPLKLFVFSRLLGLTYLKEEKAFLAQGELILYFASALDEVVGALGQGVWRRGGLEVHGLFLRLLEMGLEPLPAGERLVVEALAPITAYRTEGGKTLYFNPLNREFPHLLEANLNRKAEALGLPRGSLEVVPLGFHPRQKRLERYKGTWVEGWMGRYRLAGPPHLLRLALLSGLGAKNSQGFGFVREVEGA</sequence>
<evidence type="ECO:0000256" key="5">
    <source>
        <dbReference type="PIRSR" id="PIRSR005054-1"/>
    </source>
</evidence>
<gene>
    <name evidence="8" type="primary">cas6</name>
    <name evidence="8" type="ORF">TthHB5018_b21220</name>
</gene>
<reference evidence="9" key="1">
    <citation type="submission" date="2021-01" db="EMBL/GenBank/DDBJ databases">
        <title>Complete Genome Sequence of Thermus thermophilus Strain HB5018, Isolated from Mine Onsen Hot Spring.</title>
        <authorList>
            <person name="Miyazaki K."/>
            <person name="Moriya T."/>
            <person name="Nemoto N."/>
            <person name="Oshima T."/>
            <person name="Yura K."/>
            <person name="Bessho Y."/>
        </authorList>
    </citation>
    <scope>NUCLEOTIDE SEQUENCE [LARGE SCALE GENOMIC DNA]</scope>
    <source>
        <strain evidence="9">HB5018</strain>
        <plasmid evidence="9">pHB5018b</plasmid>
    </source>
</reference>
<organism evidence="8 9">
    <name type="scientific">Thermus thermophilus</name>
    <dbReference type="NCBI Taxonomy" id="274"/>
    <lineage>
        <taxon>Bacteria</taxon>
        <taxon>Thermotogati</taxon>
        <taxon>Deinococcota</taxon>
        <taxon>Deinococci</taxon>
        <taxon>Thermales</taxon>
        <taxon>Thermaceae</taxon>
        <taxon>Thermus</taxon>
    </lineage>
</organism>
<evidence type="ECO:0000256" key="1">
    <source>
        <dbReference type="ARBA" id="ARBA00005937"/>
    </source>
</evidence>
<dbReference type="Pfam" id="PF01881">
    <property type="entry name" value="Cas_Cas6_C"/>
    <property type="match status" value="1"/>
</dbReference>
<evidence type="ECO:0000313" key="8">
    <source>
        <dbReference type="EMBL" id="BCP67188.1"/>
    </source>
</evidence>
<feature type="active site" description="Proton acceptor" evidence="6">
    <location>
        <position position="47"/>
    </location>
</feature>
<evidence type="ECO:0000256" key="3">
    <source>
        <dbReference type="ARBA" id="ARBA00023118"/>
    </source>
</evidence>
<dbReference type="GO" id="GO:0016788">
    <property type="term" value="F:hydrolase activity, acting on ester bonds"/>
    <property type="evidence" value="ECO:0007669"/>
    <property type="project" value="InterPro"/>
</dbReference>
<protein>
    <recommendedName>
        <fullName evidence="4">CRISPR-associated endoribonuclease</fullName>
    </recommendedName>
</protein>
<name>A0A7R7TFF6_THETH</name>
<dbReference type="PANTHER" id="PTHR36984">
    <property type="entry name" value="CRISPR-ASSOCIATED ENDORIBONUCLEASE CAS6 1"/>
    <property type="match status" value="1"/>
</dbReference>
<dbReference type="GO" id="GO:0051607">
    <property type="term" value="P:defense response to virus"/>
    <property type="evidence" value="ECO:0007669"/>
    <property type="project" value="UniProtKB-KW"/>
</dbReference>
<keyword evidence="3" id="KW-0051">Antiviral defense</keyword>
<comment type="function">
    <text evidence="4">CRISPR (clustered regularly interspaced short palindromic repeat), is an adaptive immune system that provides protection against mobile genetic elements (viruses, transposable elements and conjugative plasmids). CRISPR clusters contain sequences complementary to antecedent mobile elements and target invading nucleic acids. CRISPR clusters are transcribed and processed into CRISPR RNA (crRNA).</text>
</comment>
<dbReference type="NCBIfam" id="TIGR01877">
    <property type="entry name" value="cas_cas6"/>
    <property type="match status" value="1"/>
</dbReference>